<dbReference type="GO" id="GO:0043171">
    <property type="term" value="P:peptide catabolic process"/>
    <property type="evidence" value="ECO:0007669"/>
    <property type="project" value="TreeGrafter"/>
</dbReference>
<feature type="domain" description="Aminopeptidase N-like N-terminal" evidence="15">
    <location>
        <begin position="105"/>
        <end position="186"/>
    </location>
</feature>
<dbReference type="GO" id="GO:0042277">
    <property type="term" value="F:peptide binding"/>
    <property type="evidence" value="ECO:0007669"/>
    <property type="project" value="TreeGrafter"/>
</dbReference>
<dbReference type="InterPro" id="IPR001930">
    <property type="entry name" value="Peptidase_M1"/>
</dbReference>
<dbReference type="GO" id="GO:0005615">
    <property type="term" value="C:extracellular space"/>
    <property type="evidence" value="ECO:0007669"/>
    <property type="project" value="TreeGrafter"/>
</dbReference>
<sequence>MAGNLTQTEARERAALLSVDGYRVRIDLTRGPGTFRSDTTVRFDCARPGAGTFVELADAVVHEVVLNGRRLPAAAPGGRIALPDLAAHNELRVVADCRYSRTGEGLHRFTDPVDDRVYVYSQFATADAHRVFACFDQPDLKASLELTVVAPAGWEVASNTAAERPEDLGGPATTWEFPASEQLPTYALALVAGPYHVVRDTYRAEDGRTIPLRLLCRASLAADLDADVLFDITKRGFGFFHEVFATAYPFGKYDQVFAPEFNVGAMENAGCVTVNEKYVFRSRATAALRERRGETLLHEMAHMWFGDLVTMRWWDDLWLNESFATYAGLLAQSEVTEWTGAWTTFANLRKAEAYRQDQLPSTHPIAADIPDIAATEVNFDGITYLKGAAVLKQLVAYVGRDNFLAAVRHYVRRHAWGNTTLADLLAALEETSGRDLGAWSKEWLETSGVNTLRADWHFDDAGRIAGCAIVQEGLGEQPVLRSHRMAIGVYDRGPAGVVRRRRIEIDVVGERTEVPGLLGEPRPDLLLLNDDDLTYAKVRLDDRSLRTVLDAIGEIRDPLAAAQAWTIAWDMTRDAELPARDYVRLVAANLASVTDATLAQTLVDQARKAVHDYTSPPWRDRGLELLADAAHGALCAAEPGSDLQLVHVQAFLGTAATPAHLDVLRGILDGARSVPGLSVDVDLRWALLRRLVVRGAAGPAEIEAERLRDPSAAGERNAIACLAAVPDAVAKAAAWQRILSGELPNSTLRATLEGFAEPDHRHLLEPFADPYFAEVGRLWAEAPGGTAQRFAREAFPSGAISERTVAAADAFLGGAGLPAALRRLIGEAGDEVARAIRARRRDERPA</sequence>
<reference evidence="16" key="1">
    <citation type="submission" date="2022-10" db="EMBL/GenBank/DDBJ databases">
        <title>The complete genomes of actinobacterial strains from the NBC collection.</title>
        <authorList>
            <person name="Joergensen T.S."/>
            <person name="Alvarez Arevalo M."/>
            <person name="Sterndorff E.B."/>
            <person name="Faurdal D."/>
            <person name="Vuksanovic O."/>
            <person name="Mourched A.-S."/>
            <person name="Charusanti P."/>
            <person name="Shaw S."/>
            <person name="Blin K."/>
            <person name="Weber T."/>
        </authorList>
    </citation>
    <scope>NUCLEOTIDE SEQUENCE</scope>
    <source>
        <strain evidence="16">NBC_00049</strain>
    </source>
</reference>
<dbReference type="Pfam" id="PF17900">
    <property type="entry name" value="Peptidase_M1_N"/>
    <property type="match status" value="1"/>
</dbReference>
<dbReference type="InterPro" id="IPR027268">
    <property type="entry name" value="Peptidase_M4/M1_CTD_sf"/>
</dbReference>
<dbReference type="FunFam" id="2.60.40.1730:FF:000010">
    <property type="entry name" value="Putative aminopeptidase N"/>
    <property type="match status" value="1"/>
</dbReference>
<evidence type="ECO:0000256" key="5">
    <source>
        <dbReference type="ARBA" id="ARBA00015611"/>
    </source>
</evidence>
<feature type="domain" description="Peptidase M1 membrane alanine aminopeptidase" evidence="13">
    <location>
        <begin position="230"/>
        <end position="443"/>
    </location>
</feature>
<keyword evidence="11" id="KW-0482">Metalloprotease</keyword>
<comment type="similarity">
    <text evidence="3">Belongs to the peptidase M1 family.</text>
</comment>
<dbReference type="GO" id="GO:0006508">
    <property type="term" value="P:proteolysis"/>
    <property type="evidence" value="ECO:0007669"/>
    <property type="project" value="UniProtKB-UniRule"/>
</dbReference>
<evidence type="ECO:0000259" key="15">
    <source>
        <dbReference type="Pfam" id="PF17900"/>
    </source>
</evidence>
<accession>A0AAU2JSE8</accession>
<dbReference type="CDD" id="cd09602">
    <property type="entry name" value="M1_APN"/>
    <property type="match status" value="1"/>
</dbReference>
<evidence type="ECO:0000256" key="3">
    <source>
        <dbReference type="ARBA" id="ARBA00010136"/>
    </source>
</evidence>
<dbReference type="GO" id="GO:0016020">
    <property type="term" value="C:membrane"/>
    <property type="evidence" value="ECO:0007669"/>
    <property type="project" value="TreeGrafter"/>
</dbReference>
<evidence type="ECO:0000256" key="6">
    <source>
        <dbReference type="ARBA" id="ARBA00022438"/>
    </source>
</evidence>
<dbReference type="GO" id="GO:0008270">
    <property type="term" value="F:zinc ion binding"/>
    <property type="evidence" value="ECO:0007669"/>
    <property type="project" value="UniProtKB-UniRule"/>
</dbReference>
<dbReference type="SUPFAM" id="SSF63737">
    <property type="entry name" value="Leukotriene A4 hydrolase N-terminal domain"/>
    <property type="match status" value="1"/>
</dbReference>
<evidence type="ECO:0000256" key="10">
    <source>
        <dbReference type="ARBA" id="ARBA00022833"/>
    </source>
</evidence>
<dbReference type="EC" id="3.4.11.2" evidence="4 12"/>
<dbReference type="AlphaFoldDB" id="A0AAU2JSE8"/>
<evidence type="ECO:0000256" key="2">
    <source>
        <dbReference type="ARBA" id="ARBA00001947"/>
    </source>
</evidence>
<keyword evidence="8" id="KW-0479">Metal-binding</keyword>
<dbReference type="InterPro" id="IPR024571">
    <property type="entry name" value="ERAP1-like_C_dom"/>
</dbReference>
<dbReference type="InterPro" id="IPR012778">
    <property type="entry name" value="Pept_M1_aminopeptidase"/>
</dbReference>
<dbReference type="InterPro" id="IPR050344">
    <property type="entry name" value="Peptidase_M1_aminopeptidases"/>
</dbReference>
<protein>
    <recommendedName>
        <fullName evidence="5 12">Aminopeptidase N</fullName>
        <ecNumber evidence="4 12">3.4.11.2</ecNumber>
    </recommendedName>
</protein>
<dbReference type="InterPro" id="IPR045357">
    <property type="entry name" value="Aminopeptidase_N-like_N"/>
</dbReference>
<name>A0AAU2JSE8_9ACTN</name>
<proteinExistence type="inferred from homology"/>
<dbReference type="SUPFAM" id="SSF55486">
    <property type="entry name" value="Metalloproteases ('zincins'), catalytic domain"/>
    <property type="match status" value="1"/>
</dbReference>
<dbReference type="Gene3D" id="1.10.390.10">
    <property type="entry name" value="Neutral Protease Domain 2"/>
    <property type="match status" value="1"/>
</dbReference>
<dbReference type="FunFam" id="1.10.390.10:FF:000004">
    <property type="entry name" value="Aminopeptidase N"/>
    <property type="match status" value="1"/>
</dbReference>
<dbReference type="Pfam" id="PF11838">
    <property type="entry name" value="ERAP1_C"/>
    <property type="match status" value="1"/>
</dbReference>
<comment type="cofactor">
    <cofactor evidence="2">
        <name>Zn(2+)</name>
        <dbReference type="ChEBI" id="CHEBI:29105"/>
    </cofactor>
</comment>
<keyword evidence="9 16" id="KW-0378">Hydrolase</keyword>
<gene>
    <name evidence="16" type="primary">pepN</name>
    <name evidence="16" type="ORF">OG327_17075</name>
</gene>
<dbReference type="GO" id="GO:0070006">
    <property type="term" value="F:metalloaminopeptidase activity"/>
    <property type="evidence" value="ECO:0007669"/>
    <property type="project" value="TreeGrafter"/>
</dbReference>
<dbReference type="PANTHER" id="PTHR11533:SF174">
    <property type="entry name" value="PUROMYCIN-SENSITIVE AMINOPEPTIDASE-RELATED"/>
    <property type="match status" value="1"/>
</dbReference>
<dbReference type="Pfam" id="PF01433">
    <property type="entry name" value="Peptidase_M1"/>
    <property type="match status" value="1"/>
</dbReference>
<dbReference type="EMBL" id="CP108264">
    <property type="protein sequence ID" value="WTU74885.1"/>
    <property type="molecule type" value="Genomic_DNA"/>
</dbReference>
<keyword evidence="7" id="KW-0645">Protease</keyword>
<dbReference type="GO" id="GO:0005737">
    <property type="term" value="C:cytoplasm"/>
    <property type="evidence" value="ECO:0007669"/>
    <property type="project" value="TreeGrafter"/>
</dbReference>
<dbReference type="NCBIfam" id="TIGR02412">
    <property type="entry name" value="pepN_strep_liv"/>
    <property type="match status" value="1"/>
</dbReference>
<evidence type="ECO:0000259" key="14">
    <source>
        <dbReference type="Pfam" id="PF11838"/>
    </source>
</evidence>
<dbReference type="PRINTS" id="PR00756">
    <property type="entry name" value="ALADIPTASE"/>
</dbReference>
<keyword evidence="10" id="KW-0862">Zinc</keyword>
<evidence type="ECO:0000256" key="4">
    <source>
        <dbReference type="ARBA" id="ARBA00012564"/>
    </source>
</evidence>
<feature type="domain" description="ERAP1-like C-terminal" evidence="14">
    <location>
        <begin position="526"/>
        <end position="833"/>
    </location>
</feature>
<evidence type="ECO:0000256" key="7">
    <source>
        <dbReference type="ARBA" id="ARBA00022670"/>
    </source>
</evidence>
<evidence type="ECO:0000256" key="9">
    <source>
        <dbReference type="ARBA" id="ARBA00022801"/>
    </source>
</evidence>
<dbReference type="PANTHER" id="PTHR11533">
    <property type="entry name" value="PROTEASE M1 ZINC METALLOPROTEASE"/>
    <property type="match status" value="1"/>
</dbReference>
<evidence type="ECO:0000256" key="8">
    <source>
        <dbReference type="ARBA" id="ARBA00022723"/>
    </source>
</evidence>
<evidence type="ECO:0000259" key="13">
    <source>
        <dbReference type="Pfam" id="PF01433"/>
    </source>
</evidence>
<evidence type="ECO:0000313" key="16">
    <source>
        <dbReference type="EMBL" id="WTU74885.1"/>
    </source>
</evidence>
<dbReference type="InterPro" id="IPR014782">
    <property type="entry name" value="Peptidase_M1_dom"/>
</dbReference>
<evidence type="ECO:0000256" key="1">
    <source>
        <dbReference type="ARBA" id="ARBA00000098"/>
    </source>
</evidence>
<evidence type="ECO:0000256" key="11">
    <source>
        <dbReference type="ARBA" id="ARBA00023049"/>
    </source>
</evidence>
<dbReference type="Gene3D" id="2.60.40.1730">
    <property type="entry name" value="tricorn interacting facor f3 domain"/>
    <property type="match status" value="1"/>
</dbReference>
<dbReference type="InterPro" id="IPR042097">
    <property type="entry name" value="Aminopeptidase_N-like_N_sf"/>
</dbReference>
<organism evidence="16">
    <name type="scientific">Streptomyces sp. NBC_00049</name>
    <dbReference type="NCBI Taxonomy" id="2903617"/>
    <lineage>
        <taxon>Bacteria</taxon>
        <taxon>Bacillati</taxon>
        <taxon>Actinomycetota</taxon>
        <taxon>Actinomycetes</taxon>
        <taxon>Kitasatosporales</taxon>
        <taxon>Streptomycetaceae</taxon>
        <taxon>Streptomyces</taxon>
    </lineage>
</organism>
<keyword evidence="6 16" id="KW-0031">Aminopeptidase</keyword>
<dbReference type="GO" id="GO:0016285">
    <property type="term" value="F:alanyl aminopeptidase activity"/>
    <property type="evidence" value="ECO:0007669"/>
    <property type="project" value="UniProtKB-EC"/>
</dbReference>
<evidence type="ECO:0000256" key="12">
    <source>
        <dbReference type="NCBIfam" id="TIGR02412"/>
    </source>
</evidence>
<comment type="catalytic activity">
    <reaction evidence="1">
        <text>Release of an N-terminal amino acid, Xaa-|-Yaa- from a peptide, amide or arylamide. Xaa is preferably Ala, but may be most amino acids including Pro (slow action). When a terminal hydrophobic residue is followed by a prolyl residue, the two may be released as an intact Xaa-Pro dipeptide.</text>
        <dbReference type="EC" id="3.4.11.2"/>
    </reaction>
</comment>